<dbReference type="Pfam" id="PF05309">
    <property type="entry name" value="TraE"/>
    <property type="match status" value="1"/>
</dbReference>
<dbReference type="NCBIfam" id="TIGR02761">
    <property type="entry name" value="TraE_TIGR"/>
    <property type="match status" value="1"/>
</dbReference>
<dbReference type="InterPro" id="IPR007973">
    <property type="entry name" value="Pilus_assembly_TraE"/>
</dbReference>
<sequence>MELSARNSSNKIIAWTMAALFLLLVLALVSVILLVVQNRYLSLHQKTTTVPMAFTAPFWTSESETSPGYMQMMAMSFLSLRLNVSPETVDAQHEFLLSFARPGAQADFKVTLAGEARRIKQNEVSSAFYQTQIKVFPVEGVVDIRGMLNTWIGNGKPTSEIKHYQLKLDYAGGVTTIAAFLEADDAKK</sequence>
<gene>
    <name evidence="2" type="ORF">BV494_24560</name>
</gene>
<evidence type="ECO:0000313" key="2">
    <source>
        <dbReference type="EMBL" id="AVF38075.1"/>
    </source>
</evidence>
<keyword evidence="1" id="KW-0812">Transmembrane</keyword>
<keyword evidence="3" id="KW-1185">Reference proteome</keyword>
<keyword evidence="2" id="KW-0614">Plasmid</keyword>
<proteinExistence type="predicted"/>
<name>A0A2L1UYS6_9GAMM</name>
<dbReference type="Proteomes" id="UP000239197">
    <property type="component" value="Plasmid unnamed2"/>
</dbReference>
<keyword evidence="1" id="KW-1133">Transmembrane helix</keyword>
<protein>
    <submittedName>
        <fullName evidence="2">Type IV conjugative transfer system protein TraE</fullName>
    </submittedName>
</protein>
<dbReference type="RefSeq" id="WP_104925404.1">
    <property type="nucleotide sequence ID" value="NZ_CP019064.1"/>
</dbReference>
<dbReference type="AlphaFoldDB" id="A0A2L1UYS6"/>
<feature type="transmembrane region" description="Helical" evidence="1">
    <location>
        <begin position="12"/>
        <end position="36"/>
    </location>
</feature>
<dbReference type="KEGG" id="rox:BV494_24560"/>
<dbReference type="OrthoDB" id="5880202at2"/>
<geneLocation type="plasmid" evidence="2 3">
    <name>unnamed2</name>
</geneLocation>
<organism evidence="2 3">
    <name type="scientific">Rahnella sikkimica</name>
    <dbReference type="NCBI Taxonomy" id="1805933"/>
    <lineage>
        <taxon>Bacteria</taxon>
        <taxon>Pseudomonadati</taxon>
        <taxon>Pseudomonadota</taxon>
        <taxon>Gammaproteobacteria</taxon>
        <taxon>Enterobacterales</taxon>
        <taxon>Yersiniaceae</taxon>
        <taxon>Rahnella</taxon>
    </lineage>
</organism>
<evidence type="ECO:0000256" key="1">
    <source>
        <dbReference type="SAM" id="Phobius"/>
    </source>
</evidence>
<reference evidence="3" key="1">
    <citation type="submission" date="2017-01" db="EMBL/GenBank/DDBJ databases">
        <title>Genome sequence of Rouxiella sp. ERMR1:05.</title>
        <authorList>
            <person name="Kumar R."/>
            <person name="Singh D."/>
            <person name="Kumar S."/>
        </authorList>
    </citation>
    <scope>NUCLEOTIDE SEQUENCE [LARGE SCALE GENOMIC DNA]</scope>
    <source>
        <strain evidence="3">ERMR1:05</strain>
        <plasmid evidence="3">unnamed2</plasmid>
    </source>
</reference>
<dbReference type="EMBL" id="CP019064">
    <property type="protein sequence ID" value="AVF38075.1"/>
    <property type="molecule type" value="Genomic_DNA"/>
</dbReference>
<keyword evidence="1" id="KW-0472">Membrane</keyword>
<accession>A0A2L1UYS6</accession>
<evidence type="ECO:0000313" key="3">
    <source>
        <dbReference type="Proteomes" id="UP000239197"/>
    </source>
</evidence>